<dbReference type="EMBL" id="BMHK01000023">
    <property type="protein sequence ID" value="GGC08977.1"/>
    <property type="molecule type" value="Genomic_DNA"/>
</dbReference>
<sequence>MAVEIERKFLVEGDAWRDSVTASRRIRQAYLSNGGAASVRIRVIDEEKSVLTVKSKGKSGEAALSRAEFEYSVPLEDAVAMLDLRTGRIIDKMRHLVPAGNGRTWEVDVFAGAHEGLVLAEIELEAADEPVEIPSWIGREVTGDPRYGNVALAQEG</sequence>
<dbReference type="RefSeq" id="WP_188772328.1">
    <property type="nucleotide sequence ID" value="NZ_BMHK01000023.1"/>
</dbReference>
<reference evidence="3" key="2">
    <citation type="submission" date="2020-09" db="EMBL/GenBank/DDBJ databases">
        <authorList>
            <person name="Sun Q."/>
            <person name="Zhou Y."/>
        </authorList>
    </citation>
    <scope>NUCLEOTIDE SEQUENCE</scope>
    <source>
        <strain evidence="3">CGMCC 1.15095</strain>
    </source>
</reference>
<evidence type="ECO:0000313" key="4">
    <source>
        <dbReference type="Proteomes" id="UP000608154"/>
    </source>
</evidence>
<evidence type="ECO:0000259" key="2">
    <source>
        <dbReference type="PROSITE" id="PS51707"/>
    </source>
</evidence>
<dbReference type="PROSITE" id="PS51707">
    <property type="entry name" value="CYTH"/>
    <property type="match status" value="1"/>
</dbReference>
<feature type="domain" description="CYTH" evidence="2">
    <location>
        <begin position="2"/>
        <end position="154"/>
    </location>
</feature>
<reference evidence="3" key="1">
    <citation type="journal article" date="2014" name="Int. J. Syst. Evol. Microbiol.">
        <title>Complete genome sequence of Corynebacterium casei LMG S-19264T (=DSM 44701T), isolated from a smear-ripened cheese.</title>
        <authorList>
            <consortium name="US DOE Joint Genome Institute (JGI-PGF)"/>
            <person name="Walter F."/>
            <person name="Albersmeier A."/>
            <person name="Kalinowski J."/>
            <person name="Ruckert C."/>
        </authorList>
    </citation>
    <scope>NUCLEOTIDE SEQUENCE</scope>
    <source>
        <strain evidence="3">CGMCC 1.15095</strain>
    </source>
</reference>
<dbReference type="PANTHER" id="PTHR40114:SF1">
    <property type="entry name" value="SLR0698 PROTEIN"/>
    <property type="match status" value="1"/>
</dbReference>
<keyword evidence="4" id="KW-1185">Reference proteome</keyword>
<dbReference type="PIRSF" id="PIRSF016487">
    <property type="entry name" value="CYTH_UCP016487"/>
    <property type="match status" value="1"/>
</dbReference>
<dbReference type="InterPro" id="IPR033469">
    <property type="entry name" value="CYTH-like_dom_sf"/>
</dbReference>
<gene>
    <name evidence="3" type="ORF">GCM10011494_29550</name>
</gene>
<dbReference type="AlphaFoldDB" id="A0A916TU18"/>
<dbReference type="Pfam" id="PF01928">
    <property type="entry name" value="CYTH"/>
    <property type="match status" value="1"/>
</dbReference>
<comment type="caution">
    <text evidence="3">The sequence shown here is derived from an EMBL/GenBank/DDBJ whole genome shotgun (WGS) entry which is preliminary data.</text>
</comment>
<protein>
    <submittedName>
        <fullName evidence="3">Adenylate cyclase</fullName>
    </submittedName>
</protein>
<dbReference type="InterPro" id="IPR012042">
    <property type="entry name" value="NeuTTM/CthTTM-like"/>
</dbReference>
<dbReference type="SMART" id="SM01118">
    <property type="entry name" value="CYTH"/>
    <property type="match status" value="1"/>
</dbReference>
<accession>A0A916TU18</accession>
<proteinExistence type="predicted"/>
<dbReference type="Gene3D" id="2.40.320.10">
    <property type="entry name" value="Hypothetical Protein Pfu-838710-001"/>
    <property type="match status" value="1"/>
</dbReference>
<dbReference type="CDD" id="cd07891">
    <property type="entry name" value="CYTH-like_CthTTM-like_1"/>
    <property type="match status" value="1"/>
</dbReference>
<name>A0A916TU18_9SPHN</name>
<evidence type="ECO:0000256" key="1">
    <source>
        <dbReference type="PIRSR" id="PIRSR016487-1"/>
    </source>
</evidence>
<feature type="active site" description="Proton acceptor" evidence="1">
    <location>
        <position position="30"/>
    </location>
</feature>
<dbReference type="SUPFAM" id="SSF55154">
    <property type="entry name" value="CYTH-like phosphatases"/>
    <property type="match status" value="1"/>
</dbReference>
<organism evidence="3 4">
    <name type="scientific">Novosphingobium endophyticum</name>
    <dbReference type="NCBI Taxonomy" id="1955250"/>
    <lineage>
        <taxon>Bacteria</taxon>
        <taxon>Pseudomonadati</taxon>
        <taxon>Pseudomonadota</taxon>
        <taxon>Alphaproteobacteria</taxon>
        <taxon>Sphingomonadales</taxon>
        <taxon>Sphingomonadaceae</taxon>
        <taxon>Novosphingobium</taxon>
    </lineage>
</organism>
<dbReference type="InterPro" id="IPR023577">
    <property type="entry name" value="CYTH_domain"/>
</dbReference>
<evidence type="ECO:0000313" key="3">
    <source>
        <dbReference type="EMBL" id="GGC08977.1"/>
    </source>
</evidence>
<dbReference type="Proteomes" id="UP000608154">
    <property type="component" value="Unassembled WGS sequence"/>
</dbReference>
<dbReference type="PANTHER" id="PTHR40114">
    <property type="entry name" value="SLR0698 PROTEIN"/>
    <property type="match status" value="1"/>
</dbReference>